<dbReference type="AlphaFoldDB" id="A0AAN8VYW5"/>
<organism evidence="1 2">
    <name type="scientific">Dillenia turbinata</name>
    <dbReference type="NCBI Taxonomy" id="194707"/>
    <lineage>
        <taxon>Eukaryota</taxon>
        <taxon>Viridiplantae</taxon>
        <taxon>Streptophyta</taxon>
        <taxon>Embryophyta</taxon>
        <taxon>Tracheophyta</taxon>
        <taxon>Spermatophyta</taxon>
        <taxon>Magnoliopsida</taxon>
        <taxon>eudicotyledons</taxon>
        <taxon>Gunneridae</taxon>
        <taxon>Pentapetalae</taxon>
        <taxon>Dilleniales</taxon>
        <taxon>Dilleniaceae</taxon>
        <taxon>Dillenia</taxon>
    </lineage>
</organism>
<dbReference type="EMBL" id="JBAMMX010000007">
    <property type="protein sequence ID" value="KAK6935997.1"/>
    <property type="molecule type" value="Genomic_DNA"/>
</dbReference>
<protein>
    <submittedName>
        <fullName evidence="1">Uncharacterized protein</fullName>
    </submittedName>
</protein>
<reference evidence="1 2" key="1">
    <citation type="submission" date="2023-12" db="EMBL/GenBank/DDBJ databases">
        <title>A high-quality genome assembly for Dillenia turbinata (Dilleniales).</title>
        <authorList>
            <person name="Chanderbali A."/>
        </authorList>
    </citation>
    <scope>NUCLEOTIDE SEQUENCE [LARGE SCALE GENOMIC DNA]</scope>
    <source>
        <strain evidence="1">LSX21</strain>
        <tissue evidence="1">Leaf</tissue>
    </source>
</reference>
<gene>
    <name evidence="1" type="ORF">RJ641_033027</name>
</gene>
<evidence type="ECO:0000313" key="2">
    <source>
        <dbReference type="Proteomes" id="UP001370490"/>
    </source>
</evidence>
<comment type="caution">
    <text evidence="1">The sequence shown here is derived from an EMBL/GenBank/DDBJ whole genome shotgun (WGS) entry which is preliminary data.</text>
</comment>
<proteinExistence type="predicted"/>
<name>A0AAN8VYW5_9MAGN</name>
<evidence type="ECO:0000313" key="1">
    <source>
        <dbReference type="EMBL" id="KAK6935997.1"/>
    </source>
</evidence>
<sequence>MKGAVLNVDANGAPVDITAKSSAYLPVQEACIHKIKHVEEAGVVPGIREEFVIFGENDDDLKPEVNPIVGANKGGVVALVEDLRAFVVSFSQVSTVSP</sequence>
<keyword evidence="2" id="KW-1185">Reference proteome</keyword>
<accession>A0AAN8VYW5</accession>
<dbReference type="Proteomes" id="UP001370490">
    <property type="component" value="Unassembled WGS sequence"/>
</dbReference>